<dbReference type="AlphaFoldDB" id="A0A6N2LSS8"/>
<organism evidence="1">
    <name type="scientific">Salix viminalis</name>
    <name type="common">Common osier</name>
    <name type="synonym">Basket willow</name>
    <dbReference type="NCBI Taxonomy" id="40686"/>
    <lineage>
        <taxon>Eukaryota</taxon>
        <taxon>Viridiplantae</taxon>
        <taxon>Streptophyta</taxon>
        <taxon>Embryophyta</taxon>
        <taxon>Tracheophyta</taxon>
        <taxon>Spermatophyta</taxon>
        <taxon>Magnoliopsida</taxon>
        <taxon>eudicotyledons</taxon>
        <taxon>Gunneridae</taxon>
        <taxon>Pentapetalae</taxon>
        <taxon>rosids</taxon>
        <taxon>fabids</taxon>
        <taxon>Malpighiales</taxon>
        <taxon>Salicaceae</taxon>
        <taxon>Saliceae</taxon>
        <taxon>Salix</taxon>
    </lineage>
</organism>
<sequence>MAKIRSGEWGDHVTLQAAADSYGVKILLITSFRDTCCIEIFPNAKKSNRASGRRFTTILFIQKEFNIWILFVKAVKGDLSFSALHLVLSWDHQLYINFNKGCLNRRQLSPNPISLDILSVKSLPSNLFGFQVYPFRFFVAYLGVKSLNKVPVRKICAST</sequence>
<name>A0A6N2LSS8_SALVM</name>
<evidence type="ECO:0008006" key="2">
    <source>
        <dbReference type="Google" id="ProtNLM"/>
    </source>
</evidence>
<gene>
    <name evidence="1" type="ORF">SVIM_LOCUS263824</name>
</gene>
<evidence type="ECO:0000313" key="1">
    <source>
        <dbReference type="EMBL" id="VFU43297.1"/>
    </source>
</evidence>
<reference evidence="1" key="1">
    <citation type="submission" date="2019-03" db="EMBL/GenBank/DDBJ databases">
        <authorList>
            <person name="Mank J."/>
            <person name="Almeida P."/>
        </authorList>
    </citation>
    <scope>NUCLEOTIDE SEQUENCE</scope>
    <source>
        <strain evidence="1">78183</strain>
    </source>
</reference>
<dbReference type="Gene3D" id="3.90.70.80">
    <property type="match status" value="1"/>
</dbReference>
<proteinExistence type="predicted"/>
<dbReference type="EMBL" id="CAADRP010001596">
    <property type="protein sequence ID" value="VFU43297.1"/>
    <property type="molecule type" value="Genomic_DNA"/>
</dbReference>
<protein>
    <recommendedName>
        <fullName evidence="2">OTU domain-containing protein</fullName>
    </recommendedName>
</protein>
<accession>A0A6N2LSS8</accession>